<dbReference type="EMBL" id="SBJO01000037">
    <property type="protein sequence ID" value="KAF9764122.1"/>
    <property type="molecule type" value="Genomic_DNA"/>
</dbReference>
<gene>
    <name evidence="3" type="ORF">NGRA_0810</name>
</gene>
<dbReference type="SMART" id="SM00360">
    <property type="entry name" value="RRM"/>
    <property type="match status" value="1"/>
</dbReference>
<evidence type="ECO:0000313" key="3">
    <source>
        <dbReference type="EMBL" id="KAF9764122.1"/>
    </source>
</evidence>
<dbReference type="SUPFAM" id="SSF54928">
    <property type="entry name" value="RNA-binding domain, RBD"/>
    <property type="match status" value="1"/>
</dbReference>
<sequence length="176" mass="20554">MAETVIFLSSIPPRIDHETLIELCETFGEIKHTKRLMDSQGVFLDFMFLIYKDERSIYYIKRHLDGLNLGEYCVELSNINENEVILSFKNSEGVSKMPPIEDKEMAYKLKNVLGKIKWKMKINNGLHLLDSGKTLEMLKINKIKDLQETILKKLKNRTSKPNVHKLHKFLGKFLDK</sequence>
<dbReference type="GO" id="GO:0003723">
    <property type="term" value="F:RNA binding"/>
    <property type="evidence" value="ECO:0007669"/>
    <property type="project" value="UniProtKB-UniRule"/>
</dbReference>
<feature type="domain" description="RRM" evidence="2">
    <location>
        <begin position="4"/>
        <end position="91"/>
    </location>
</feature>
<dbReference type="Gene3D" id="3.30.70.330">
    <property type="match status" value="1"/>
</dbReference>
<evidence type="ECO:0000259" key="2">
    <source>
        <dbReference type="PROSITE" id="PS50102"/>
    </source>
</evidence>
<keyword evidence="1" id="KW-0694">RNA-binding</keyword>
<evidence type="ECO:0000256" key="1">
    <source>
        <dbReference type="PROSITE-ProRule" id="PRU00176"/>
    </source>
</evidence>
<name>A0A9P6GZP7_9MICR</name>
<dbReference type="AlphaFoldDB" id="A0A9P6GZP7"/>
<protein>
    <recommendedName>
        <fullName evidence="2">RRM domain-containing protein</fullName>
    </recommendedName>
</protein>
<reference evidence="3 4" key="1">
    <citation type="journal article" date="2020" name="Genome Biol. Evol.">
        <title>Comparative genomics of strictly vertically transmitted, feminizing microsporidia endosymbionts of amphipod crustaceans.</title>
        <authorList>
            <person name="Cormier A."/>
            <person name="Chebbi M.A."/>
            <person name="Giraud I."/>
            <person name="Wattier R."/>
            <person name="Teixeira M."/>
            <person name="Gilbert C."/>
            <person name="Rigaud T."/>
            <person name="Cordaux R."/>
        </authorList>
    </citation>
    <scope>NUCLEOTIDE SEQUENCE [LARGE SCALE GENOMIC DNA]</scope>
    <source>
        <strain evidence="3 4">Ou3-Ou53</strain>
    </source>
</reference>
<proteinExistence type="predicted"/>
<organism evidence="3 4">
    <name type="scientific">Nosema granulosis</name>
    <dbReference type="NCBI Taxonomy" id="83296"/>
    <lineage>
        <taxon>Eukaryota</taxon>
        <taxon>Fungi</taxon>
        <taxon>Fungi incertae sedis</taxon>
        <taxon>Microsporidia</taxon>
        <taxon>Nosematidae</taxon>
        <taxon>Nosema</taxon>
    </lineage>
</organism>
<evidence type="ECO:0000313" key="4">
    <source>
        <dbReference type="Proteomes" id="UP000740883"/>
    </source>
</evidence>
<dbReference type="InterPro" id="IPR000504">
    <property type="entry name" value="RRM_dom"/>
</dbReference>
<keyword evidence="4" id="KW-1185">Reference proteome</keyword>
<comment type="caution">
    <text evidence="3">The sequence shown here is derived from an EMBL/GenBank/DDBJ whole genome shotgun (WGS) entry which is preliminary data.</text>
</comment>
<dbReference type="CDD" id="cd00590">
    <property type="entry name" value="RRM_SF"/>
    <property type="match status" value="1"/>
</dbReference>
<dbReference type="Pfam" id="PF00076">
    <property type="entry name" value="RRM_1"/>
    <property type="match status" value="1"/>
</dbReference>
<accession>A0A9P6GZP7</accession>
<dbReference type="Proteomes" id="UP000740883">
    <property type="component" value="Unassembled WGS sequence"/>
</dbReference>
<dbReference type="InterPro" id="IPR012677">
    <property type="entry name" value="Nucleotide-bd_a/b_plait_sf"/>
</dbReference>
<dbReference type="InterPro" id="IPR035979">
    <property type="entry name" value="RBD_domain_sf"/>
</dbReference>
<dbReference type="PROSITE" id="PS50102">
    <property type="entry name" value="RRM"/>
    <property type="match status" value="1"/>
</dbReference>
<dbReference type="OrthoDB" id="6275295at2759"/>